<proteinExistence type="inferred from homology"/>
<feature type="binding site" evidence="18">
    <location>
        <position position="145"/>
    </location>
    <ligand>
        <name>Mg(2+)</name>
        <dbReference type="ChEBI" id="CHEBI:18420"/>
        <label>2</label>
    </ligand>
</feature>
<feature type="binding site" evidence="18">
    <location>
        <position position="166"/>
    </location>
    <ligand>
        <name>D-ribulose 5-phosphate</name>
        <dbReference type="ChEBI" id="CHEBI:58121"/>
    </ligand>
</feature>
<gene>
    <name evidence="21" type="primary">ribAB</name>
    <name evidence="18" type="synonym">ribBA</name>
    <name evidence="20" type="ORF">CleRT_04480</name>
    <name evidence="21" type="ORF">CleRT_05920</name>
</gene>
<dbReference type="PIRSF" id="PIRSF001259">
    <property type="entry name" value="RibA"/>
    <property type="match status" value="1"/>
</dbReference>
<evidence type="ECO:0000256" key="8">
    <source>
        <dbReference type="ARBA" id="ARBA00022723"/>
    </source>
</evidence>
<comment type="catalytic activity">
    <reaction evidence="17 18">
        <text>GTP + 4 H2O = 2,5-diamino-6-hydroxy-4-(5-phosphoribosylamino)-pyrimidine + formate + 2 phosphate + 3 H(+)</text>
        <dbReference type="Rhea" id="RHEA:23704"/>
        <dbReference type="ChEBI" id="CHEBI:15377"/>
        <dbReference type="ChEBI" id="CHEBI:15378"/>
        <dbReference type="ChEBI" id="CHEBI:15740"/>
        <dbReference type="ChEBI" id="CHEBI:37565"/>
        <dbReference type="ChEBI" id="CHEBI:43474"/>
        <dbReference type="ChEBI" id="CHEBI:58614"/>
        <dbReference type="EC" id="3.5.4.25"/>
    </reaction>
</comment>
<comment type="function">
    <text evidence="18">Catalyzes the conversion of GTP to 2,5-diamino-6-ribosylamino-4(3H)-pyrimidinone 5'-phosphate (DARP), formate and pyrophosphate.</text>
</comment>
<feature type="binding site" evidence="18">
    <location>
        <position position="30"/>
    </location>
    <ligand>
        <name>Mg(2+)</name>
        <dbReference type="ChEBI" id="CHEBI:18420"/>
        <label>1</label>
    </ligand>
</feature>
<evidence type="ECO:0000256" key="13">
    <source>
        <dbReference type="ARBA" id="ARBA00023134"/>
    </source>
</evidence>
<protein>
    <recommendedName>
        <fullName evidence="18">Riboflavin biosynthesis protein RibBA</fullName>
    </recommendedName>
    <domain>
        <recommendedName>
            <fullName evidence="18">3,4-dihydroxy-2-butanone 4-phosphate synthase</fullName>
            <shortName evidence="18">DHBP synthase</shortName>
            <ecNumber evidence="18">4.1.99.12</ecNumber>
        </recommendedName>
    </domain>
    <domain>
        <recommendedName>
            <fullName evidence="18">GTP cyclohydrolase-2</fullName>
            <ecNumber evidence="18">3.5.4.25</ecNumber>
        </recommendedName>
        <alternativeName>
            <fullName evidence="18">GTP cyclohydrolase II</fullName>
        </alternativeName>
    </domain>
</protein>
<evidence type="ECO:0000256" key="4">
    <source>
        <dbReference type="ARBA" id="ARBA00004904"/>
    </source>
</evidence>
<comment type="cofactor">
    <cofactor evidence="18">
        <name>Mg(2+)</name>
        <dbReference type="ChEBI" id="CHEBI:18420"/>
    </cofactor>
    <cofactor evidence="18">
        <name>Mn(2+)</name>
        <dbReference type="ChEBI" id="CHEBI:29035"/>
    </cofactor>
    <text evidence="18">Binds 2 divalent metal cations per subunit. Magnesium or manganese.</text>
</comment>
<feature type="binding site" evidence="18">
    <location>
        <position position="260"/>
    </location>
    <ligand>
        <name>Zn(2+)</name>
        <dbReference type="ChEBI" id="CHEBI:29105"/>
        <note>catalytic</note>
    </ligand>
</feature>
<evidence type="ECO:0000256" key="3">
    <source>
        <dbReference type="ARBA" id="ARBA00004853"/>
    </source>
</evidence>
<evidence type="ECO:0000256" key="6">
    <source>
        <dbReference type="ARBA" id="ARBA00008976"/>
    </source>
</evidence>
<keyword evidence="16 18" id="KW-0511">Multifunctional enzyme</keyword>
<evidence type="ECO:0000259" key="19">
    <source>
        <dbReference type="Pfam" id="PF00925"/>
    </source>
</evidence>
<comment type="similarity">
    <text evidence="6 18">In the C-terminal section; belongs to the GTP cyclohydrolase II family.</text>
</comment>
<keyword evidence="14 18" id="KW-0464">Manganese</keyword>
<feature type="region of interest" description="GTP cyclohydrolase II" evidence="18">
    <location>
        <begin position="204"/>
        <end position="411"/>
    </location>
</feature>
<keyword evidence="10 18" id="KW-0378">Hydrolase</keyword>
<dbReference type="InterPro" id="IPR000926">
    <property type="entry name" value="RibA"/>
</dbReference>
<evidence type="ECO:0000256" key="17">
    <source>
        <dbReference type="ARBA" id="ARBA00049295"/>
    </source>
</evidence>
<feature type="active site" description="Proton acceptor; for GTP cyclohydrolase activity" evidence="18">
    <location>
        <position position="331"/>
    </location>
</feature>
<dbReference type="Gene3D" id="3.40.50.10990">
    <property type="entry name" value="GTP cyclohydrolase II"/>
    <property type="match status" value="1"/>
</dbReference>
<dbReference type="CDD" id="cd00641">
    <property type="entry name" value="GTP_cyclohydro2"/>
    <property type="match status" value="1"/>
</dbReference>
<feature type="binding site" evidence="18">
    <location>
        <position position="276"/>
    </location>
    <ligand>
        <name>GTP</name>
        <dbReference type="ChEBI" id="CHEBI:37565"/>
    </ligand>
</feature>
<feature type="binding site" evidence="18">
    <location>
        <begin position="255"/>
        <end position="259"/>
    </location>
    <ligand>
        <name>GTP</name>
        <dbReference type="ChEBI" id="CHEBI:37565"/>
    </ligand>
</feature>
<evidence type="ECO:0000256" key="14">
    <source>
        <dbReference type="ARBA" id="ARBA00023211"/>
    </source>
</evidence>
<comment type="catalytic activity">
    <reaction evidence="1 18">
        <text>D-ribulose 5-phosphate = (2S)-2-hydroxy-3-oxobutyl phosphate + formate + H(+)</text>
        <dbReference type="Rhea" id="RHEA:18457"/>
        <dbReference type="ChEBI" id="CHEBI:15378"/>
        <dbReference type="ChEBI" id="CHEBI:15740"/>
        <dbReference type="ChEBI" id="CHEBI:58121"/>
        <dbReference type="ChEBI" id="CHEBI:58830"/>
        <dbReference type="EC" id="4.1.99.12"/>
    </reaction>
</comment>
<keyword evidence="11 18" id="KW-0862">Zinc</keyword>
<keyword evidence="22" id="KW-1185">Reference proteome</keyword>
<feature type="site" description="Essential for DHBP synthase activity" evidence="18">
    <location>
        <position position="128"/>
    </location>
</feature>
<evidence type="ECO:0000313" key="21">
    <source>
        <dbReference type="EMBL" id="AKQ33477.1"/>
    </source>
</evidence>
<dbReference type="NCBIfam" id="NF001591">
    <property type="entry name" value="PRK00393.1"/>
    <property type="match status" value="1"/>
</dbReference>
<keyword evidence="13 18" id="KW-0342">GTP-binding</keyword>
<keyword evidence="15 18" id="KW-0456">Lyase</keyword>
<evidence type="ECO:0000256" key="11">
    <source>
        <dbReference type="ARBA" id="ARBA00022833"/>
    </source>
</evidence>
<dbReference type="EMBL" id="CP011126">
    <property type="protein sequence ID" value="AKQ33390.1"/>
    <property type="molecule type" value="Genomic_DNA"/>
</dbReference>
<dbReference type="Pfam" id="PF00926">
    <property type="entry name" value="DHBP_synthase"/>
    <property type="match status" value="1"/>
</dbReference>
<feature type="binding site" evidence="18">
    <location>
        <begin position="297"/>
        <end position="299"/>
    </location>
    <ligand>
        <name>GTP</name>
        <dbReference type="ChEBI" id="CHEBI:37565"/>
    </ligand>
</feature>
<name>A0ABM5UU25_9COXI</name>
<accession>A0ABM5UU25</accession>
<dbReference type="EMBL" id="CP011126">
    <property type="protein sequence ID" value="AKQ33477.1"/>
    <property type="molecule type" value="Genomic_DNA"/>
</dbReference>
<feature type="binding site" evidence="18">
    <location>
        <begin position="29"/>
        <end position="30"/>
    </location>
    <ligand>
        <name>D-ribulose 5-phosphate</name>
        <dbReference type="ChEBI" id="CHEBI:58121"/>
    </ligand>
</feature>
<evidence type="ECO:0000256" key="9">
    <source>
        <dbReference type="ARBA" id="ARBA00022741"/>
    </source>
</evidence>
<evidence type="ECO:0000256" key="7">
    <source>
        <dbReference type="ARBA" id="ARBA00022619"/>
    </source>
</evidence>
<dbReference type="NCBIfam" id="TIGR00505">
    <property type="entry name" value="ribA"/>
    <property type="match status" value="1"/>
</dbReference>
<evidence type="ECO:0000256" key="5">
    <source>
        <dbReference type="ARBA" id="ARBA00005520"/>
    </source>
</evidence>
<feature type="binding site" evidence="18">
    <location>
        <position position="30"/>
    </location>
    <ligand>
        <name>Mg(2+)</name>
        <dbReference type="ChEBI" id="CHEBI:18420"/>
        <label>2</label>
    </ligand>
</feature>
<feature type="domain" description="GTP cyclohydrolase II" evidence="19">
    <location>
        <begin position="213"/>
        <end position="374"/>
    </location>
</feature>
<dbReference type="InterPro" id="IPR017945">
    <property type="entry name" value="DHBP_synth_RibB-like_a/b_dom"/>
</dbReference>
<dbReference type="EC" id="3.5.4.25" evidence="18"/>
<evidence type="ECO:0000256" key="16">
    <source>
        <dbReference type="ARBA" id="ARBA00023268"/>
    </source>
</evidence>
<evidence type="ECO:0000256" key="18">
    <source>
        <dbReference type="HAMAP-Rule" id="MF_01283"/>
    </source>
</evidence>
<organism evidence="21 22">
    <name type="scientific">Candidatus Coxiella mudrowiae</name>
    <dbReference type="NCBI Taxonomy" id="2054173"/>
    <lineage>
        <taxon>Bacteria</taxon>
        <taxon>Pseudomonadati</taxon>
        <taxon>Pseudomonadota</taxon>
        <taxon>Gammaproteobacteria</taxon>
        <taxon>Legionellales</taxon>
        <taxon>Coxiellaceae</taxon>
        <taxon>Coxiella</taxon>
    </lineage>
</organism>
<dbReference type="InterPro" id="IPR000422">
    <property type="entry name" value="DHBP_synthase_RibB"/>
</dbReference>
<reference evidence="21 22" key="1">
    <citation type="journal article" date="2015" name="Genome Biol. Evol.">
        <title>Distinctive Genome Reduction Rates Revealed by Genomic Analyses of Two Coxiella-Like Endosymbionts in Ticks.</title>
        <authorList>
            <person name="Gottlieb Y."/>
            <person name="Lalzar I."/>
            <person name="Klasson L."/>
        </authorList>
    </citation>
    <scope>NUCLEOTIDE SEQUENCE [LARGE SCALE GENOMIC DNA]</scope>
    <source>
        <strain evidence="21 22">CRt</strain>
    </source>
</reference>
<dbReference type="HAMAP" id="MF_01283">
    <property type="entry name" value="RibBA"/>
    <property type="match status" value="1"/>
</dbReference>
<comment type="pathway">
    <text evidence="4 18">Cofactor biosynthesis; riboflavin biosynthesis; 2-hydroxy-3-oxobutyl phosphate from D-ribulose 5-phosphate: step 1/1.</text>
</comment>
<feature type="binding site" evidence="18">
    <location>
        <position position="359"/>
    </location>
    <ligand>
        <name>GTP</name>
        <dbReference type="ChEBI" id="CHEBI:37565"/>
    </ligand>
</feature>
<keyword evidence="12 18" id="KW-0460">Magnesium</keyword>
<feature type="binding site" evidence="18">
    <location>
        <position position="34"/>
    </location>
    <ligand>
        <name>D-ribulose 5-phosphate</name>
        <dbReference type="ChEBI" id="CHEBI:58121"/>
    </ligand>
</feature>
<feature type="region of interest" description="DHBP synthase" evidence="18">
    <location>
        <begin position="1"/>
        <end position="203"/>
    </location>
</feature>
<dbReference type="HAMAP" id="MF_00180">
    <property type="entry name" value="RibB"/>
    <property type="match status" value="1"/>
</dbReference>
<sequence length="411" mass="45201">MNKAFDSIETALKTLREGGMIILVDDESRENEGDLIVAAEHVTADQINFMAQYGRGLICLAMMANDFERLNIPMMAARNRSCYQTPFGVSIEGAYDVTTGISAQDRARTIRIAIDEKSGPDDIVMPGHIFPLKAKDAGVLARPGHTEGSVDLCRLAGLKPAAVLCEVLSEDGSMARLPDLQHLAERHQIPLVSIHDLITYRINHEILIDEISASTLPLKNQGKFTIKTFRSWIDNLEHVALISQKKSSDKSCLVRVHSECLTGDVFGSSRCDCGWQLEAALDEISNRGGILLYLRQEGRGIGLGNKIKAYALQEKGLDTVEANHHLGFAADLRDYGLAAQILRVLGVRKVCLLTNNPNKVAGLRRYGIEVLERVALEAVPIGDNIRYLKAKREKLGHLLNLTAEPINDTST</sequence>
<comment type="similarity">
    <text evidence="5 18">In the N-terminal section; belongs to the DHBP synthase family.</text>
</comment>
<evidence type="ECO:0000313" key="20">
    <source>
        <dbReference type="EMBL" id="AKQ33390.1"/>
    </source>
</evidence>
<feature type="binding site" evidence="18">
    <location>
        <begin position="142"/>
        <end position="146"/>
    </location>
    <ligand>
        <name>D-ribulose 5-phosphate</name>
        <dbReference type="ChEBI" id="CHEBI:58121"/>
    </ligand>
</feature>
<dbReference type="SUPFAM" id="SSF142695">
    <property type="entry name" value="RibA-like"/>
    <property type="match status" value="1"/>
</dbReference>
<evidence type="ECO:0000256" key="1">
    <source>
        <dbReference type="ARBA" id="ARBA00000141"/>
    </source>
</evidence>
<evidence type="ECO:0000256" key="12">
    <source>
        <dbReference type="ARBA" id="ARBA00022842"/>
    </source>
</evidence>
<comment type="cofactor">
    <cofactor evidence="18">
        <name>Zn(2+)</name>
        <dbReference type="ChEBI" id="CHEBI:29105"/>
    </cofactor>
    <text evidence="18">Binds 1 zinc ion per subunit.</text>
</comment>
<dbReference type="InterPro" id="IPR032677">
    <property type="entry name" value="GTP_cyclohydro_II"/>
</dbReference>
<evidence type="ECO:0000256" key="10">
    <source>
        <dbReference type="ARBA" id="ARBA00022801"/>
    </source>
</evidence>
<feature type="binding site" evidence="18">
    <location>
        <position position="271"/>
    </location>
    <ligand>
        <name>Zn(2+)</name>
        <dbReference type="ChEBI" id="CHEBI:29105"/>
        <note>catalytic</note>
    </ligand>
</feature>
<dbReference type="InterPro" id="IPR036144">
    <property type="entry name" value="RibA-like_sf"/>
</dbReference>
<dbReference type="Gene3D" id="3.90.870.10">
    <property type="entry name" value="DHBP synthase"/>
    <property type="match status" value="1"/>
</dbReference>
<comment type="function">
    <text evidence="2 18">Catalyzes the conversion of D-ribulose 5-phosphate to formate and 3,4-dihydroxy-2-butanone 4-phosphate.</text>
</comment>
<dbReference type="InterPro" id="IPR016299">
    <property type="entry name" value="Riboflavin_synth_RibBA"/>
</dbReference>
<dbReference type="HAMAP" id="MF_00179">
    <property type="entry name" value="RibA"/>
    <property type="match status" value="1"/>
</dbReference>
<feature type="binding site" evidence="18">
    <location>
        <position position="273"/>
    </location>
    <ligand>
        <name>Zn(2+)</name>
        <dbReference type="ChEBI" id="CHEBI:29105"/>
        <note>catalytic</note>
    </ligand>
</feature>
<dbReference type="PANTHER" id="PTHR21327:SF18">
    <property type="entry name" value="3,4-DIHYDROXY-2-BUTANONE 4-PHOSPHATE SYNTHASE"/>
    <property type="match status" value="1"/>
</dbReference>
<feature type="site" description="Essential for DHBP synthase activity" evidence="18">
    <location>
        <position position="166"/>
    </location>
</feature>
<dbReference type="PANTHER" id="PTHR21327">
    <property type="entry name" value="GTP CYCLOHYDROLASE II-RELATED"/>
    <property type="match status" value="1"/>
</dbReference>
<evidence type="ECO:0000256" key="2">
    <source>
        <dbReference type="ARBA" id="ARBA00002284"/>
    </source>
</evidence>
<dbReference type="EC" id="4.1.99.12" evidence="18"/>
<dbReference type="SUPFAM" id="SSF55821">
    <property type="entry name" value="YrdC/RibB"/>
    <property type="match status" value="1"/>
</dbReference>
<dbReference type="RefSeq" id="WP_048875046.1">
    <property type="nucleotide sequence ID" value="NZ_CP011126.1"/>
</dbReference>
<dbReference type="Pfam" id="PF00925">
    <property type="entry name" value="GTP_cyclohydro2"/>
    <property type="match status" value="1"/>
</dbReference>
<dbReference type="Proteomes" id="UP000063965">
    <property type="component" value="Chromosome"/>
</dbReference>
<keyword evidence="8 18" id="KW-0479">Metal-binding</keyword>
<feature type="active site" description="Nucleophile; for GTP cyclohydrolase activity" evidence="18">
    <location>
        <position position="333"/>
    </location>
</feature>
<keyword evidence="7 18" id="KW-0686">Riboflavin biosynthesis</keyword>
<keyword evidence="9 18" id="KW-0547">Nucleotide-binding</keyword>
<comment type="pathway">
    <text evidence="3 18">Cofactor biosynthesis; riboflavin biosynthesis; 5-amino-6-(D-ribitylamino)uracil from GTP: step 1/4.</text>
</comment>
<evidence type="ECO:0000313" key="22">
    <source>
        <dbReference type="Proteomes" id="UP000063965"/>
    </source>
</evidence>
<evidence type="ECO:0000256" key="15">
    <source>
        <dbReference type="ARBA" id="ARBA00023239"/>
    </source>
</evidence>
<feature type="binding site" evidence="18">
    <location>
        <position position="319"/>
    </location>
    <ligand>
        <name>GTP</name>
        <dbReference type="ChEBI" id="CHEBI:37565"/>
    </ligand>
</feature>
<feature type="binding site" evidence="18">
    <location>
        <position position="354"/>
    </location>
    <ligand>
        <name>GTP</name>
        <dbReference type="ChEBI" id="CHEBI:37565"/>
    </ligand>
</feature>
<dbReference type="NCBIfam" id="TIGR00506">
    <property type="entry name" value="ribB"/>
    <property type="match status" value="1"/>
</dbReference>